<dbReference type="SMART" id="SM00382">
    <property type="entry name" value="AAA"/>
    <property type="match status" value="1"/>
</dbReference>
<keyword evidence="1" id="KW-0813">Transport</keyword>
<evidence type="ECO:0000259" key="5">
    <source>
        <dbReference type="PROSITE" id="PS50893"/>
    </source>
</evidence>
<organism evidence="6 7">
    <name type="scientific">Paracoccus contaminans</name>
    <dbReference type="NCBI Taxonomy" id="1945662"/>
    <lineage>
        <taxon>Bacteria</taxon>
        <taxon>Pseudomonadati</taxon>
        <taxon>Pseudomonadota</taxon>
        <taxon>Alphaproteobacteria</taxon>
        <taxon>Rhodobacterales</taxon>
        <taxon>Paracoccaceae</taxon>
        <taxon>Paracoccus</taxon>
    </lineage>
</organism>
<dbReference type="GO" id="GO:0005524">
    <property type="term" value="F:ATP binding"/>
    <property type="evidence" value="ECO:0007669"/>
    <property type="project" value="UniProtKB-KW"/>
</dbReference>
<sequence>MIEVHDLHRHFGGFRAVDGASITIRTGSITGLIGPNGAGKSTLFNVIAGVLPPTSGRVIMDGEDITGLPPHALFHRGLLRTFQMAHEFSSMTVRENLMMVPGGQTGEVLWNSWFGRKRIAGEERALRARADAVLDFLTISHVAEEKAGNLSGGQKKLLELGRCMMVDAKIVFLDEVGAGVNRTLLMTIADAIVRLNRERGYTFCVIEHDMDFIGKLCDPVIVMAEGKVLAEGPADSIMANEAVVEAYLGRGLKNKVMVEAAEETQLGEAHGAQPGLGDEAGQGGDGRPAGAAPGRRLDGRPWLAAQGDDPASGEQRP</sequence>
<dbReference type="STRING" id="1945662.B0A89_12180"/>
<dbReference type="InterPro" id="IPR003593">
    <property type="entry name" value="AAA+_ATPase"/>
</dbReference>
<dbReference type="GO" id="GO:0016887">
    <property type="term" value="F:ATP hydrolysis activity"/>
    <property type="evidence" value="ECO:0007669"/>
    <property type="project" value="InterPro"/>
</dbReference>
<dbReference type="InterPro" id="IPR017871">
    <property type="entry name" value="ABC_transporter-like_CS"/>
</dbReference>
<evidence type="ECO:0000256" key="2">
    <source>
        <dbReference type="ARBA" id="ARBA00022741"/>
    </source>
</evidence>
<name>A0A1W6CZJ0_9RHOB</name>
<gene>
    <name evidence="6" type="ORF">B0A89_12180</name>
</gene>
<dbReference type="EMBL" id="CP020612">
    <property type="protein sequence ID" value="ARJ70266.1"/>
    <property type="molecule type" value="Genomic_DNA"/>
</dbReference>
<keyword evidence="2" id="KW-0547">Nucleotide-binding</keyword>
<dbReference type="PANTHER" id="PTHR45772">
    <property type="entry name" value="CONSERVED COMPONENT OF ABC TRANSPORTER FOR NATURAL AMINO ACIDS-RELATED"/>
    <property type="match status" value="1"/>
</dbReference>
<evidence type="ECO:0000256" key="3">
    <source>
        <dbReference type="ARBA" id="ARBA00022840"/>
    </source>
</evidence>
<evidence type="ECO:0000313" key="7">
    <source>
        <dbReference type="Proteomes" id="UP000193017"/>
    </source>
</evidence>
<dbReference type="Gene3D" id="3.40.50.300">
    <property type="entry name" value="P-loop containing nucleotide triphosphate hydrolases"/>
    <property type="match status" value="1"/>
</dbReference>
<dbReference type="GO" id="GO:0005886">
    <property type="term" value="C:plasma membrane"/>
    <property type="evidence" value="ECO:0007669"/>
    <property type="project" value="TreeGrafter"/>
</dbReference>
<dbReference type="PROSITE" id="PS50893">
    <property type="entry name" value="ABC_TRANSPORTER_2"/>
    <property type="match status" value="1"/>
</dbReference>
<dbReference type="InterPro" id="IPR027417">
    <property type="entry name" value="P-loop_NTPase"/>
</dbReference>
<evidence type="ECO:0000313" key="6">
    <source>
        <dbReference type="EMBL" id="ARJ70266.1"/>
    </source>
</evidence>
<dbReference type="PROSITE" id="PS00211">
    <property type="entry name" value="ABC_TRANSPORTER_1"/>
    <property type="match status" value="1"/>
</dbReference>
<dbReference type="Pfam" id="PF00005">
    <property type="entry name" value="ABC_tran"/>
    <property type="match status" value="1"/>
</dbReference>
<dbReference type="AlphaFoldDB" id="A0A1W6CZJ0"/>
<feature type="region of interest" description="Disordered" evidence="4">
    <location>
        <begin position="266"/>
        <end position="317"/>
    </location>
</feature>
<accession>A0A1W6CZJ0</accession>
<dbReference type="InterPro" id="IPR032823">
    <property type="entry name" value="BCA_ABC_TP_C"/>
</dbReference>
<dbReference type="PANTHER" id="PTHR45772:SF9">
    <property type="entry name" value="CONSERVED COMPONENT OF ABC TRANSPORTER FOR NATURAL AMINO ACIDS"/>
    <property type="match status" value="1"/>
</dbReference>
<dbReference type="InterPro" id="IPR051120">
    <property type="entry name" value="ABC_AA/LPS_Transport"/>
</dbReference>
<feature type="domain" description="ABC transporter" evidence="5">
    <location>
        <begin position="2"/>
        <end position="250"/>
    </location>
</feature>
<keyword evidence="7" id="KW-1185">Reference proteome</keyword>
<reference evidence="6 7" key="1">
    <citation type="submission" date="2017-03" db="EMBL/GenBank/DDBJ databases">
        <title>Genome sequence of Paracoccus contaminans isolated from a water microcosm.</title>
        <authorList>
            <person name="Aurass P."/>
            <person name="Karste S."/>
            <person name="Trost E."/>
            <person name="Glaeser S.P."/>
            <person name="Kaempfer P."/>
            <person name="Flieger A."/>
        </authorList>
    </citation>
    <scope>NUCLEOTIDE SEQUENCE [LARGE SCALE GENOMIC DNA]</scope>
    <source>
        <strain evidence="7">RKI 16-01929T\LMG 29738T\CCM 8701T\CIP 111112T</strain>
    </source>
</reference>
<dbReference type="SUPFAM" id="SSF52540">
    <property type="entry name" value="P-loop containing nucleoside triphosphate hydrolases"/>
    <property type="match status" value="1"/>
</dbReference>
<dbReference type="Pfam" id="PF12399">
    <property type="entry name" value="BCA_ABC_TP_C"/>
    <property type="match status" value="1"/>
</dbReference>
<proteinExistence type="predicted"/>
<dbReference type="KEGG" id="pcon:B0A89_12180"/>
<feature type="compositionally biased region" description="Gly residues" evidence="4">
    <location>
        <begin position="278"/>
        <end position="287"/>
    </location>
</feature>
<evidence type="ECO:0000256" key="1">
    <source>
        <dbReference type="ARBA" id="ARBA00022448"/>
    </source>
</evidence>
<dbReference type="OrthoDB" id="9806149at2"/>
<keyword evidence="3 6" id="KW-0067">ATP-binding</keyword>
<protein>
    <submittedName>
        <fullName evidence="6">ABC transporter ATP-binding protein</fullName>
    </submittedName>
</protein>
<dbReference type="FunFam" id="3.40.50.300:FF:001984">
    <property type="entry name" value="Branched-chain amino acid ABC transporter, ATP-binding protein"/>
    <property type="match status" value="1"/>
</dbReference>
<dbReference type="InterPro" id="IPR003439">
    <property type="entry name" value="ABC_transporter-like_ATP-bd"/>
</dbReference>
<dbReference type="Proteomes" id="UP000193017">
    <property type="component" value="Chromosome"/>
</dbReference>
<evidence type="ECO:0000256" key="4">
    <source>
        <dbReference type="SAM" id="MobiDB-lite"/>
    </source>
</evidence>
<dbReference type="CDD" id="cd03219">
    <property type="entry name" value="ABC_Mj1267_LivG_branched"/>
    <property type="match status" value="1"/>
</dbReference>